<gene>
    <name evidence="1" type="ORF">NX774_12230</name>
</gene>
<dbReference type="EMBL" id="JANUHB010000002">
    <property type="protein sequence ID" value="MCS0808688.1"/>
    <property type="molecule type" value="Genomic_DNA"/>
</dbReference>
<reference evidence="1 2" key="1">
    <citation type="submission" date="2022-08" db="EMBL/GenBank/DDBJ databases">
        <title>Reclassification of Massilia species as members of the genera Telluria, Duganella, Pseudoduganella, Mokoshia gen. nov. and Zemynaea gen. nov. using orthogonal and non-orthogonal genome-based approaches.</title>
        <authorList>
            <person name="Bowman J.P."/>
        </authorList>
    </citation>
    <scope>NUCLEOTIDE SEQUENCE [LARGE SCALE GENOMIC DNA]</scope>
    <source>
        <strain evidence="1 2">JCM 31605</strain>
    </source>
</reference>
<keyword evidence="2" id="KW-1185">Reference proteome</keyword>
<evidence type="ECO:0000313" key="2">
    <source>
        <dbReference type="Proteomes" id="UP001206126"/>
    </source>
</evidence>
<dbReference type="Proteomes" id="UP001206126">
    <property type="component" value="Unassembled WGS sequence"/>
</dbReference>
<evidence type="ECO:0000313" key="1">
    <source>
        <dbReference type="EMBL" id="MCS0808688.1"/>
    </source>
</evidence>
<comment type="caution">
    <text evidence="1">The sequence shown here is derived from an EMBL/GenBank/DDBJ whole genome shotgun (WGS) entry which is preliminary data.</text>
</comment>
<dbReference type="InterPro" id="IPR014859">
    <property type="entry name" value="Phage_TAC_4"/>
</dbReference>
<protein>
    <submittedName>
        <fullName evidence="1">Phage tail assembly chaperone</fullName>
    </submittedName>
</protein>
<organism evidence="1 2">
    <name type="scientific">Massilia agilis</name>
    <dbReference type="NCBI Taxonomy" id="1811226"/>
    <lineage>
        <taxon>Bacteria</taxon>
        <taxon>Pseudomonadati</taxon>
        <taxon>Pseudomonadota</taxon>
        <taxon>Betaproteobacteria</taxon>
        <taxon>Burkholderiales</taxon>
        <taxon>Oxalobacteraceae</taxon>
        <taxon>Telluria group</taxon>
        <taxon>Massilia</taxon>
    </lineage>
</organism>
<dbReference type="RefSeq" id="WP_258822451.1">
    <property type="nucleotide sequence ID" value="NZ_JANUHB010000002.1"/>
</dbReference>
<name>A0ABT2DC32_9BURK</name>
<sequence>MADEKKVKIKLGARPKSFKHTVSFPMVDGTVGCIEVTYKYRTRREFAGFIDDLQATAKTQADAYAAKAKAQLEQDGTVPMPTQKELLEFGLSGSVDFIMASVEGWNLDEKFDRTAVEQLADEVPAAIPSIMEAYRGAINEGRLGN</sequence>
<proteinExistence type="predicted"/>
<dbReference type="Pfam" id="PF08748">
    <property type="entry name" value="Phage_TAC_4"/>
    <property type="match status" value="1"/>
</dbReference>
<accession>A0ABT2DC32</accession>